<dbReference type="Proteomes" id="UP000050833">
    <property type="component" value="Unassembled WGS sequence"/>
</dbReference>
<dbReference type="AlphaFoldDB" id="A0AAW3JR61"/>
<name>A0AAW3JR61_9FIRM</name>
<proteinExistence type="predicted"/>
<comment type="caution">
    <text evidence="1">The sequence shown here is derived from an EMBL/GenBank/DDBJ whole genome shotgun (WGS) entry which is preliminary data.</text>
</comment>
<dbReference type="EMBL" id="LLKB01000005">
    <property type="protein sequence ID" value="KQC84685.1"/>
    <property type="molecule type" value="Genomic_DNA"/>
</dbReference>
<evidence type="ECO:0000313" key="2">
    <source>
        <dbReference type="Proteomes" id="UP000050833"/>
    </source>
</evidence>
<sequence>MSTSFIAPSTREVKADTPFLITELSIAVFQKFSIEADKILIRPLILSTIASFSLKAEPSA</sequence>
<organism evidence="1 2">
    <name type="scientific">Butyribacter intestini</name>
    <dbReference type="NCBI Taxonomy" id="1703332"/>
    <lineage>
        <taxon>Bacteria</taxon>
        <taxon>Bacillati</taxon>
        <taxon>Bacillota</taxon>
        <taxon>Clostridia</taxon>
        <taxon>Lachnospirales</taxon>
        <taxon>Lachnospiraceae</taxon>
        <taxon>Butyribacter</taxon>
    </lineage>
</organism>
<evidence type="ECO:0000313" key="1">
    <source>
        <dbReference type="EMBL" id="KQC84685.1"/>
    </source>
</evidence>
<protein>
    <submittedName>
        <fullName evidence="1">Uncharacterized protein</fullName>
    </submittedName>
</protein>
<keyword evidence="2" id="KW-1185">Reference proteome</keyword>
<accession>A0AAW3JR61</accession>
<gene>
    <name evidence="1" type="ORF">APZ18_08100</name>
</gene>
<reference evidence="1 2" key="1">
    <citation type="submission" date="2015-10" db="EMBL/GenBank/DDBJ databases">
        <title>Butyribacter intestini gen. nov., sp. nov., a butyric acid-producing bacterium of the family Lachnospiraceae isolated from the human faeces.</title>
        <authorList>
            <person name="Zou Y."/>
            <person name="Xue W."/>
            <person name="Luo G."/>
            <person name="Lv M."/>
        </authorList>
    </citation>
    <scope>NUCLEOTIDE SEQUENCE [LARGE SCALE GENOMIC DNA]</scope>
    <source>
        <strain evidence="1 2">TF01-11</strain>
    </source>
</reference>